<dbReference type="EMBL" id="LCYC01000018">
    <property type="protein sequence ID" value="KWV78594.1"/>
    <property type="molecule type" value="Genomic_DNA"/>
</dbReference>
<dbReference type="PATRIC" id="fig|294.195.peg.1856"/>
<accession>A0A125QFL5</accession>
<evidence type="ECO:0000313" key="1">
    <source>
        <dbReference type="EMBL" id="KWV78594.1"/>
    </source>
</evidence>
<reference evidence="1 2" key="1">
    <citation type="submission" date="2015-05" db="EMBL/GenBank/DDBJ databases">
        <title>A genomic and transcriptomic approach to investigate the blue pigment phenotype in Pseudomonas fluorescens.</title>
        <authorList>
            <person name="Andreani N.A."/>
            <person name="Cardazzo B."/>
        </authorList>
    </citation>
    <scope>NUCLEOTIDE SEQUENCE [LARGE SCALE GENOMIC DNA]</scope>
    <source>
        <strain evidence="1 2">Ps_40</strain>
    </source>
</reference>
<dbReference type="Proteomes" id="UP000063434">
    <property type="component" value="Unassembled WGS sequence"/>
</dbReference>
<organism evidence="1 2">
    <name type="scientific">Pseudomonas fluorescens</name>
    <dbReference type="NCBI Taxonomy" id="294"/>
    <lineage>
        <taxon>Bacteria</taxon>
        <taxon>Pseudomonadati</taxon>
        <taxon>Pseudomonadota</taxon>
        <taxon>Gammaproteobacteria</taxon>
        <taxon>Pseudomonadales</taxon>
        <taxon>Pseudomonadaceae</taxon>
        <taxon>Pseudomonas</taxon>
    </lineage>
</organism>
<name>A0A125QFL5_PSEFL</name>
<gene>
    <name evidence="1" type="ORF">PFL603g_01751</name>
</gene>
<protein>
    <submittedName>
        <fullName evidence="1">Uncharacterized protein</fullName>
    </submittedName>
</protein>
<sequence length="95" mass="10409">MTDQVTANTQDAEVVEIINLLQQWHSGHVQTLQMIVQAPADTELVLRGANGQQILLVGEERKGFKAGCATALDLFGKFPLTVTKNVSRNTDSEEE</sequence>
<dbReference type="RefSeq" id="WP_060765868.1">
    <property type="nucleotide sequence ID" value="NZ_LCYC01000018.1"/>
</dbReference>
<comment type="caution">
    <text evidence="1">The sequence shown here is derived from an EMBL/GenBank/DDBJ whole genome shotgun (WGS) entry which is preliminary data.</text>
</comment>
<evidence type="ECO:0000313" key="2">
    <source>
        <dbReference type="Proteomes" id="UP000063434"/>
    </source>
</evidence>
<proteinExistence type="predicted"/>
<dbReference type="AlphaFoldDB" id="A0A125QFL5"/>